<protein>
    <submittedName>
        <fullName evidence="1">Uncharacterized protein</fullName>
    </submittedName>
</protein>
<dbReference type="AlphaFoldDB" id="Q143X0"/>
<proteinExistence type="predicted"/>
<reference evidence="1 2" key="1">
    <citation type="journal article" date="2006" name="Proc. Natl. Acad. Sci. U.S.A.">
        <title>Burkholderia xenovorans LB400 harbors a multi-replicon, 9.73-Mbp genome shaped for versatility.</title>
        <authorList>
            <person name="Chain P.S."/>
            <person name="Denef V.J."/>
            <person name="Konstantinidis K.T."/>
            <person name="Vergez L.M."/>
            <person name="Agullo L."/>
            <person name="Reyes V.L."/>
            <person name="Hauser L."/>
            <person name="Cordova M."/>
            <person name="Gomez L."/>
            <person name="Gonzalez M."/>
            <person name="Land M."/>
            <person name="Lao V."/>
            <person name="Larimer F."/>
            <person name="LiPuma J.J."/>
            <person name="Mahenthiralingam E."/>
            <person name="Malfatti S.A."/>
            <person name="Marx C.J."/>
            <person name="Parnell J.J."/>
            <person name="Ramette A."/>
            <person name="Richardson P."/>
            <person name="Seeger M."/>
            <person name="Smith D."/>
            <person name="Spilker T."/>
            <person name="Sul W.J."/>
            <person name="Tsoi T.V."/>
            <person name="Ulrich L.E."/>
            <person name="Zhulin I.B."/>
            <person name="Tiedje J.M."/>
        </authorList>
    </citation>
    <scope>NUCLEOTIDE SEQUENCE [LARGE SCALE GENOMIC DNA]</scope>
    <source>
        <strain evidence="1 2">LB400</strain>
    </source>
</reference>
<gene>
    <name evidence="1" type="ORF">Bxe_A3620</name>
</gene>
<sequence length="97" mass="10972">MKCHTTRVPVLDGFSDLIVALSRELQGQLHSVPERAILEYVSVLLELVLIEDVRNLIGSLRNVVQQLVDCCPRRDVARGRKFLAEDDDVDWAQQLCA</sequence>
<evidence type="ECO:0000313" key="1">
    <source>
        <dbReference type="EMBL" id="ABE29369.1"/>
    </source>
</evidence>
<dbReference type="InterPro" id="IPR021561">
    <property type="entry name" value="AbiEi_3"/>
</dbReference>
<evidence type="ECO:0000313" key="2">
    <source>
        <dbReference type="Proteomes" id="UP000001817"/>
    </source>
</evidence>
<organism evidence="1 2">
    <name type="scientific">Paraburkholderia xenovorans (strain LB400)</name>
    <dbReference type="NCBI Taxonomy" id="266265"/>
    <lineage>
        <taxon>Bacteria</taxon>
        <taxon>Pseudomonadati</taxon>
        <taxon>Pseudomonadota</taxon>
        <taxon>Betaproteobacteria</taxon>
        <taxon>Burkholderiales</taxon>
        <taxon>Burkholderiaceae</taxon>
        <taxon>Paraburkholderia</taxon>
    </lineage>
</organism>
<keyword evidence="2" id="KW-1185">Reference proteome</keyword>
<name>Q143X0_PARXL</name>
<dbReference type="EMBL" id="CP000270">
    <property type="protein sequence ID" value="ABE29369.1"/>
    <property type="molecule type" value="Genomic_DNA"/>
</dbReference>
<accession>Q143X0</accession>
<dbReference type="Pfam" id="PF11459">
    <property type="entry name" value="AbiEi_3"/>
    <property type="match status" value="1"/>
</dbReference>
<dbReference type="Proteomes" id="UP000001817">
    <property type="component" value="Chromosome 1"/>
</dbReference>
<dbReference type="KEGG" id="bxe:Bxe_A3620"/>